<dbReference type="NCBIfam" id="TIGR00255">
    <property type="entry name" value="YicC/YloC family endoribonuclease"/>
    <property type="match status" value="1"/>
</dbReference>
<evidence type="ECO:0000256" key="4">
    <source>
        <dbReference type="ARBA" id="ARBA00022801"/>
    </source>
</evidence>
<comment type="caution">
    <text evidence="8">The sequence shown here is derived from an EMBL/GenBank/DDBJ whole genome shotgun (WGS) entry which is preliminary data.</text>
</comment>
<accession>A0A3A1Y4W1</accession>
<proteinExistence type="inferred from homology"/>
<dbReference type="InterPro" id="IPR005229">
    <property type="entry name" value="YicC/YloC-like"/>
</dbReference>
<keyword evidence="9" id="KW-1185">Reference proteome</keyword>
<keyword evidence="4" id="KW-0378">Hydrolase</keyword>
<dbReference type="InterPro" id="IPR013551">
    <property type="entry name" value="YicC-like_C"/>
</dbReference>
<dbReference type="EMBL" id="NRHC01000036">
    <property type="protein sequence ID" value="RIY33332.1"/>
    <property type="molecule type" value="Genomic_DNA"/>
</dbReference>
<comment type="cofactor">
    <cofactor evidence="1">
        <name>a divalent metal cation</name>
        <dbReference type="ChEBI" id="CHEBI:60240"/>
    </cofactor>
</comment>
<sequence>MMLRSMTGFVSHEVIIGDYQIVWEIKTLNHRFFDMIIKLPESLRCVEFDLRTIAKDRIRRGKADVSVFFKNRSLKSTLEISDQQLNTLVEFFQRTSNVFNQGLDGKAHLNINLDNVLSNPAFTGNDGYEFSDEFKAKLLKSFEQAMSQLEQTRQDEGKRLHEVLETCLCNMKQITAEICQYARANKDQIYTKLVARVKELSENATIDPIRMEQEVLLLAQKGDIQEEIDRLNSHYCEITKLLTSKEAVGRKLDFLMQELNRESNTICSKSTDINIINRAINLKTYIEQMREQIQNIE</sequence>
<dbReference type="Proteomes" id="UP000265691">
    <property type="component" value="Unassembled WGS sequence"/>
</dbReference>
<organism evidence="8 9">
    <name type="scientific">Psittacicella hinzii</name>
    <dbReference type="NCBI Taxonomy" id="2028575"/>
    <lineage>
        <taxon>Bacteria</taxon>
        <taxon>Pseudomonadati</taxon>
        <taxon>Pseudomonadota</taxon>
        <taxon>Gammaproteobacteria</taxon>
        <taxon>Pasteurellales</taxon>
        <taxon>Psittacicellaceae</taxon>
        <taxon>Psittacicella</taxon>
    </lineage>
</organism>
<evidence type="ECO:0000259" key="7">
    <source>
        <dbReference type="Pfam" id="PF08340"/>
    </source>
</evidence>
<dbReference type="InterPro" id="IPR013527">
    <property type="entry name" value="YicC-like_N"/>
</dbReference>
<evidence type="ECO:0000256" key="1">
    <source>
        <dbReference type="ARBA" id="ARBA00001968"/>
    </source>
</evidence>
<dbReference type="GO" id="GO:0016787">
    <property type="term" value="F:hydrolase activity"/>
    <property type="evidence" value="ECO:0007669"/>
    <property type="project" value="UniProtKB-KW"/>
</dbReference>
<keyword evidence="3" id="KW-0255">Endonuclease</keyword>
<dbReference type="Pfam" id="PF08340">
    <property type="entry name" value="YicC-like_C"/>
    <property type="match status" value="1"/>
</dbReference>
<feature type="domain" description="Endoribonuclease YicC-like C-terminal" evidence="7">
    <location>
        <begin position="182"/>
        <end position="297"/>
    </location>
</feature>
<name>A0A3A1Y4W1_9GAMM</name>
<evidence type="ECO:0000256" key="3">
    <source>
        <dbReference type="ARBA" id="ARBA00022759"/>
    </source>
</evidence>
<comment type="similarity">
    <text evidence="5">Belongs to the YicC/YloC family.</text>
</comment>
<evidence type="ECO:0000313" key="9">
    <source>
        <dbReference type="Proteomes" id="UP000265691"/>
    </source>
</evidence>
<evidence type="ECO:0000256" key="2">
    <source>
        <dbReference type="ARBA" id="ARBA00022722"/>
    </source>
</evidence>
<evidence type="ECO:0000259" key="6">
    <source>
        <dbReference type="Pfam" id="PF03755"/>
    </source>
</evidence>
<dbReference type="Pfam" id="PF03755">
    <property type="entry name" value="YicC-like_N"/>
    <property type="match status" value="1"/>
</dbReference>
<keyword evidence="2" id="KW-0540">Nuclease</keyword>
<protein>
    <submittedName>
        <fullName evidence="8">YicC family protein</fullName>
    </submittedName>
</protein>
<gene>
    <name evidence="8" type="ORF">CKF54_03035</name>
</gene>
<dbReference type="AlphaFoldDB" id="A0A3A1Y4W1"/>
<evidence type="ECO:0000313" key="8">
    <source>
        <dbReference type="EMBL" id="RIY33332.1"/>
    </source>
</evidence>
<dbReference type="OrthoDB" id="9771229at2"/>
<reference evidence="8 9" key="1">
    <citation type="submission" date="2017-08" db="EMBL/GenBank/DDBJ databases">
        <title>Reclassification of Bisgaard taxon 37 and 44.</title>
        <authorList>
            <person name="Christensen H."/>
        </authorList>
    </citation>
    <scope>NUCLEOTIDE SEQUENCE [LARGE SCALE GENOMIC DNA]</scope>
    <source>
        <strain evidence="8 9">B96_3</strain>
    </source>
</reference>
<dbReference type="PANTHER" id="PTHR30636">
    <property type="entry name" value="UPF0701 PROTEIN YICC"/>
    <property type="match status" value="1"/>
</dbReference>
<dbReference type="GO" id="GO:0004521">
    <property type="term" value="F:RNA endonuclease activity"/>
    <property type="evidence" value="ECO:0007669"/>
    <property type="project" value="InterPro"/>
</dbReference>
<evidence type="ECO:0000256" key="5">
    <source>
        <dbReference type="ARBA" id="ARBA00035648"/>
    </source>
</evidence>
<dbReference type="PANTHER" id="PTHR30636:SF3">
    <property type="entry name" value="UPF0701 PROTEIN YICC"/>
    <property type="match status" value="1"/>
</dbReference>
<feature type="domain" description="Endoribonuclease YicC-like N-terminal" evidence="6">
    <location>
        <begin position="3"/>
        <end position="161"/>
    </location>
</feature>